<name>A0ACB9L5E2_9MYRT</name>
<dbReference type="Proteomes" id="UP001057402">
    <property type="component" value="Chromosome 12"/>
</dbReference>
<dbReference type="EMBL" id="CM042891">
    <property type="protein sequence ID" value="KAI4304597.1"/>
    <property type="molecule type" value="Genomic_DNA"/>
</dbReference>
<comment type="caution">
    <text evidence="1">The sequence shown here is derived from an EMBL/GenBank/DDBJ whole genome shotgun (WGS) entry which is preliminary data.</text>
</comment>
<accession>A0ACB9L5E2</accession>
<keyword evidence="2" id="KW-1185">Reference proteome</keyword>
<reference evidence="2" key="1">
    <citation type="journal article" date="2023" name="Front. Plant Sci.">
        <title>Chromosomal-level genome assembly of Melastoma candidum provides insights into trichome evolution.</title>
        <authorList>
            <person name="Zhong Y."/>
            <person name="Wu W."/>
            <person name="Sun C."/>
            <person name="Zou P."/>
            <person name="Liu Y."/>
            <person name="Dai S."/>
            <person name="Zhou R."/>
        </authorList>
    </citation>
    <scope>NUCLEOTIDE SEQUENCE [LARGE SCALE GENOMIC DNA]</scope>
</reference>
<evidence type="ECO:0000313" key="1">
    <source>
        <dbReference type="EMBL" id="KAI4304597.1"/>
    </source>
</evidence>
<gene>
    <name evidence="1" type="ORF">MLD38_040082</name>
</gene>
<protein>
    <submittedName>
        <fullName evidence="1">Uncharacterized protein</fullName>
    </submittedName>
</protein>
<evidence type="ECO:0000313" key="2">
    <source>
        <dbReference type="Proteomes" id="UP001057402"/>
    </source>
</evidence>
<proteinExistence type="predicted"/>
<sequence>MSPPSGSAARWLCLVAVIWLQSFSGTNSNFPAYSSQLKRSLSLSQLQLNNLAFASDSGKLLGWFSGLAAAHLPLWVVLFIGTSLGSLGYGIQYLFVANRISSLSYVQVFLLTILGGNSICWINTVCYVATIRYFPLQQQVAVGLTTSYQGLSASIYADMVRTAFNIKGVNVPSSPSTTNSDNSASAYLLLNSLIPPVVSVIAAPLLRINNASDDVKTSNGGVGFIVLFIITVATGIYAVMNSLETVSRRFSPLAGALGMGAFLLVPTVIPLVVSIRASTVVSQWMSSRQQRVHDDIGEITDKVVVVVDIPGDGDVPVEPGEKWEKRALEDVGPWKMLRKVDFWLYFFVYLLGATLGLVFLNNLGQIAESRGCSGTSSLVALSSAFGFLGRLLPSLLDYISSRRKYTVARPAIMGVLMVPMTAAFFMLLNPSARYLFASTALIGICTGAISCTAVSTTAELFGPKNFGINHNIVVANIPIGSLVFGYLAALLYRRHAQETGTCMGSDCFQTTFIIWGCLCTCGTFLALIFYMRTRDFYSKLSTPT</sequence>
<organism evidence="1 2">
    <name type="scientific">Melastoma candidum</name>
    <dbReference type="NCBI Taxonomy" id="119954"/>
    <lineage>
        <taxon>Eukaryota</taxon>
        <taxon>Viridiplantae</taxon>
        <taxon>Streptophyta</taxon>
        <taxon>Embryophyta</taxon>
        <taxon>Tracheophyta</taxon>
        <taxon>Spermatophyta</taxon>
        <taxon>Magnoliopsida</taxon>
        <taxon>eudicotyledons</taxon>
        <taxon>Gunneridae</taxon>
        <taxon>Pentapetalae</taxon>
        <taxon>rosids</taxon>
        <taxon>malvids</taxon>
        <taxon>Myrtales</taxon>
        <taxon>Melastomataceae</taxon>
        <taxon>Melastomatoideae</taxon>
        <taxon>Melastomateae</taxon>
        <taxon>Melastoma</taxon>
    </lineage>
</organism>